<feature type="region of interest" description="Disordered" evidence="7">
    <location>
        <begin position="42"/>
        <end position="82"/>
    </location>
</feature>
<dbReference type="InterPro" id="IPR011006">
    <property type="entry name" value="CheY-like_superfamily"/>
</dbReference>
<dbReference type="PANTHER" id="PTHR43047:SF72">
    <property type="entry name" value="OSMOSENSING HISTIDINE PROTEIN KINASE SLN1"/>
    <property type="match status" value="1"/>
</dbReference>
<dbReference type="CDD" id="cd17546">
    <property type="entry name" value="REC_hyHK_CKI1_RcsC-like"/>
    <property type="match status" value="1"/>
</dbReference>
<keyword evidence="11" id="KW-1185">Reference proteome</keyword>
<dbReference type="GO" id="GO:0005886">
    <property type="term" value="C:plasma membrane"/>
    <property type="evidence" value="ECO:0007669"/>
    <property type="project" value="TreeGrafter"/>
</dbReference>
<dbReference type="SUPFAM" id="SSF52172">
    <property type="entry name" value="CheY-like"/>
    <property type="match status" value="1"/>
</dbReference>
<dbReference type="STRING" id="1296120.A0A1B9GLX2"/>
<dbReference type="Gene3D" id="1.10.287.130">
    <property type="match status" value="1"/>
</dbReference>
<sequence>MSPLPVVELLSSSSATSEIEHHQDLLQWSKFLSNYAKGDWAPGLTPAQPPPMKDASLFEEPQNRVSPDPTATSSSSETPSADNVYFSTRITPKLAKKVHDYCLDNDYLPPPRSPQEKLRVSIIKEYDLLGPLQGGNIQSAVDLTGAFFPETICTFTLFNDAIQTFYAVTGPQALLDRYALKNHMYVAPETSLCGHSVLLDGQILHVPQLAEDWRFRSNPYTRAGLVSYIGSPVSLELDPLNTSPNARDVPQRVGIGALNILFVGEPLMTMSSTQTMVVRNVTTMLETQLRATWEGHIRTREAKVRRVITDLIEEAFVGDYNEPERRRCKGELNARVQSENDTANVFAELAQSAADKLLALSPEVEAVVFLDVRGLTPKAQSLGTRPQYELNPLSPHPVSAFAMSPRETSSWTRLPSPAALVDFFNRQNCLFEFGQGSGESGLEQELPESTKSHLAMPFFTLDQPLFVVIAISRSPLISRGSIHMTRSLGSIILAKAVQSRVLEADAAKTAFLSSISHELRTPMHSIMSGLNLIKQSIDAQQWDDTNSLLSLVETSGQSLYRILNDILDFGKAHTENDTVSRSVQADLVTLVKTAAHMCLTQSEALDFQARLLLEYEKRDWQVIIDDARYQRIVINALSNAMKFCKTGTIALSLSTTPDSQQLITRITDTGIGIDEKMLRRVLEPFTKQDPHSPGAGLGLYITQNLIKRMGGTFAIESKLGEGTTFEAIIPIHFQTTTTHVDRSVLVRQDLHAVDPSPVRTRAALLGHDAARDGSISSTRRAPITPDAKTMIVKAAKPVALKSTSDPSARKSSAKSDKSPLRVMVVDDNRICLRVLATALKKGPTPVLCKEAIDGQQAVDAFADFRPDLVLTDVSMPVMDGVTAAGKMRGISEEMGLPPCKIYALTGLGSSDPRLKSIGMAGSAALNGWLVKGQDDLKVIHGIVSQVNEEVRSAGVTEMTKQSDLLHVADSLLFS</sequence>
<comment type="catalytic activity">
    <reaction evidence="1">
        <text>ATP + protein L-histidine = ADP + protein N-phospho-L-histidine.</text>
        <dbReference type="EC" id="2.7.13.3"/>
    </reaction>
</comment>
<dbReference type="GO" id="GO:0000155">
    <property type="term" value="F:phosphorelay sensor kinase activity"/>
    <property type="evidence" value="ECO:0007669"/>
    <property type="project" value="InterPro"/>
</dbReference>
<dbReference type="InterPro" id="IPR036097">
    <property type="entry name" value="HisK_dim/P_sf"/>
</dbReference>
<dbReference type="InterPro" id="IPR003594">
    <property type="entry name" value="HATPase_dom"/>
</dbReference>
<dbReference type="SMART" id="SM00388">
    <property type="entry name" value="HisKA"/>
    <property type="match status" value="1"/>
</dbReference>
<dbReference type="PROSITE" id="PS50110">
    <property type="entry name" value="RESPONSE_REGULATORY"/>
    <property type="match status" value="1"/>
</dbReference>
<protein>
    <recommendedName>
        <fullName evidence="2">histidine kinase</fullName>
        <ecNumber evidence="2">2.7.13.3</ecNumber>
    </recommendedName>
</protein>
<reference evidence="11" key="2">
    <citation type="submission" date="2013-12" db="EMBL/GenBank/DDBJ databases">
        <title>Evolution of pathogenesis and genome organization in the Tremellales.</title>
        <authorList>
            <person name="Cuomo C."/>
            <person name="Litvintseva A."/>
            <person name="Heitman J."/>
            <person name="Chen Y."/>
            <person name="Sun S."/>
            <person name="Springer D."/>
            <person name="Dromer F."/>
            <person name="Young S."/>
            <person name="Zeng Q."/>
            <person name="Chapman S."/>
            <person name="Gujja S."/>
            <person name="Saif S."/>
            <person name="Birren B."/>
        </authorList>
    </citation>
    <scope>NUCLEOTIDE SEQUENCE [LARGE SCALE GENOMIC DNA]</scope>
    <source>
        <strain evidence="11">BCC8398</strain>
    </source>
</reference>
<dbReference type="Pfam" id="PF02518">
    <property type="entry name" value="HATPase_c"/>
    <property type="match status" value="1"/>
</dbReference>
<dbReference type="EC" id="2.7.13.3" evidence="2"/>
<evidence type="ECO:0000256" key="5">
    <source>
        <dbReference type="ARBA" id="ARBA00022777"/>
    </source>
</evidence>
<evidence type="ECO:0000256" key="7">
    <source>
        <dbReference type="SAM" id="MobiDB-lite"/>
    </source>
</evidence>
<keyword evidence="4" id="KW-0808">Transferase</keyword>
<feature type="modified residue" description="4-aspartylphosphate" evidence="6">
    <location>
        <position position="872"/>
    </location>
</feature>
<dbReference type="Pfam" id="PF00072">
    <property type="entry name" value="Response_reg"/>
    <property type="match status" value="1"/>
</dbReference>
<dbReference type="InterPro" id="IPR003661">
    <property type="entry name" value="HisK_dim/P_dom"/>
</dbReference>
<dbReference type="Proteomes" id="UP000092666">
    <property type="component" value="Unassembled WGS sequence"/>
</dbReference>
<evidence type="ECO:0000313" key="10">
    <source>
        <dbReference type="EMBL" id="OCF31993.1"/>
    </source>
</evidence>
<evidence type="ECO:0000256" key="1">
    <source>
        <dbReference type="ARBA" id="ARBA00000085"/>
    </source>
</evidence>
<dbReference type="PANTHER" id="PTHR43047">
    <property type="entry name" value="TWO-COMPONENT HISTIDINE PROTEIN KINASE"/>
    <property type="match status" value="1"/>
</dbReference>
<dbReference type="CDD" id="cd00082">
    <property type="entry name" value="HisKA"/>
    <property type="match status" value="1"/>
</dbReference>
<name>A0A1B9GLX2_9TREE</name>
<dbReference type="SMART" id="SM00448">
    <property type="entry name" value="REC"/>
    <property type="match status" value="1"/>
</dbReference>
<evidence type="ECO:0000313" key="11">
    <source>
        <dbReference type="Proteomes" id="UP000092666"/>
    </source>
</evidence>
<proteinExistence type="predicted"/>
<dbReference type="PRINTS" id="PR00344">
    <property type="entry name" value="BCTRLSENSOR"/>
</dbReference>
<reference evidence="10 11" key="1">
    <citation type="submission" date="2013-07" db="EMBL/GenBank/DDBJ databases">
        <title>The Genome Sequence of Cryptococcus heveanensis BCC8398.</title>
        <authorList>
            <consortium name="The Broad Institute Genome Sequencing Platform"/>
            <person name="Cuomo C."/>
            <person name="Litvintseva A."/>
            <person name="Chen Y."/>
            <person name="Heitman J."/>
            <person name="Sun S."/>
            <person name="Springer D."/>
            <person name="Dromer F."/>
            <person name="Young S.K."/>
            <person name="Zeng Q."/>
            <person name="Gargeya S."/>
            <person name="Fitzgerald M."/>
            <person name="Abouelleil A."/>
            <person name="Alvarado L."/>
            <person name="Berlin A.M."/>
            <person name="Chapman S.B."/>
            <person name="Dewar J."/>
            <person name="Goldberg J."/>
            <person name="Griggs A."/>
            <person name="Gujja S."/>
            <person name="Hansen M."/>
            <person name="Howarth C."/>
            <person name="Imamovic A."/>
            <person name="Larimer J."/>
            <person name="McCowan C."/>
            <person name="Murphy C."/>
            <person name="Pearson M."/>
            <person name="Priest M."/>
            <person name="Roberts A."/>
            <person name="Saif S."/>
            <person name="Shea T."/>
            <person name="Sykes S."/>
            <person name="Wortman J."/>
            <person name="Nusbaum C."/>
            <person name="Birren B."/>
        </authorList>
    </citation>
    <scope>NUCLEOTIDE SEQUENCE [LARGE SCALE GENOMIC DNA]</scope>
    <source>
        <strain evidence="10 11">BCC8398</strain>
    </source>
</reference>
<evidence type="ECO:0000259" key="8">
    <source>
        <dbReference type="PROSITE" id="PS50109"/>
    </source>
</evidence>
<evidence type="ECO:0000256" key="6">
    <source>
        <dbReference type="PROSITE-ProRule" id="PRU00169"/>
    </source>
</evidence>
<feature type="domain" description="Response regulatory" evidence="9">
    <location>
        <begin position="821"/>
        <end position="946"/>
    </location>
</feature>
<dbReference type="AlphaFoldDB" id="A0A1B9GLX2"/>
<dbReference type="Gene3D" id="3.30.565.10">
    <property type="entry name" value="Histidine kinase-like ATPase, C-terminal domain"/>
    <property type="match status" value="1"/>
</dbReference>
<dbReference type="PROSITE" id="PS50109">
    <property type="entry name" value="HIS_KIN"/>
    <property type="match status" value="1"/>
</dbReference>
<dbReference type="SUPFAM" id="SSF55874">
    <property type="entry name" value="ATPase domain of HSP90 chaperone/DNA topoisomerase II/histidine kinase"/>
    <property type="match status" value="1"/>
</dbReference>
<dbReference type="EMBL" id="KI669511">
    <property type="protein sequence ID" value="OCF31993.1"/>
    <property type="molecule type" value="Genomic_DNA"/>
</dbReference>
<dbReference type="InterPro" id="IPR004358">
    <property type="entry name" value="Sig_transdc_His_kin-like_C"/>
</dbReference>
<evidence type="ECO:0000256" key="2">
    <source>
        <dbReference type="ARBA" id="ARBA00012438"/>
    </source>
</evidence>
<evidence type="ECO:0000256" key="4">
    <source>
        <dbReference type="ARBA" id="ARBA00022679"/>
    </source>
</evidence>
<dbReference type="InterPro" id="IPR001789">
    <property type="entry name" value="Sig_transdc_resp-reg_receiver"/>
</dbReference>
<accession>A0A1B9GLX2</accession>
<keyword evidence="5" id="KW-0418">Kinase</keyword>
<keyword evidence="3 6" id="KW-0597">Phosphoprotein</keyword>
<evidence type="ECO:0000256" key="3">
    <source>
        <dbReference type="ARBA" id="ARBA00022553"/>
    </source>
</evidence>
<dbReference type="InterPro" id="IPR005467">
    <property type="entry name" value="His_kinase_dom"/>
</dbReference>
<gene>
    <name evidence="10" type="ORF">I316_06379</name>
</gene>
<dbReference type="OrthoDB" id="60033at2759"/>
<dbReference type="GO" id="GO:0009927">
    <property type="term" value="F:histidine phosphotransfer kinase activity"/>
    <property type="evidence" value="ECO:0007669"/>
    <property type="project" value="TreeGrafter"/>
</dbReference>
<feature type="compositionally biased region" description="Low complexity" evidence="7">
    <location>
        <begin position="66"/>
        <end position="82"/>
    </location>
</feature>
<organism evidence="10 11">
    <name type="scientific">Kwoniella heveanensis BCC8398</name>
    <dbReference type="NCBI Taxonomy" id="1296120"/>
    <lineage>
        <taxon>Eukaryota</taxon>
        <taxon>Fungi</taxon>
        <taxon>Dikarya</taxon>
        <taxon>Basidiomycota</taxon>
        <taxon>Agaricomycotina</taxon>
        <taxon>Tremellomycetes</taxon>
        <taxon>Tremellales</taxon>
        <taxon>Cryptococcaceae</taxon>
        <taxon>Kwoniella</taxon>
    </lineage>
</organism>
<dbReference type="SUPFAM" id="SSF47384">
    <property type="entry name" value="Homodimeric domain of signal transducing histidine kinase"/>
    <property type="match status" value="1"/>
</dbReference>
<dbReference type="Gene3D" id="3.40.50.2300">
    <property type="match status" value="1"/>
</dbReference>
<dbReference type="SMART" id="SM00387">
    <property type="entry name" value="HATPase_c"/>
    <property type="match status" value="1"/>
</dbReference>
<evidence type="ECO:0000259" key="9">
    <source>
        <dbReference type="PROSITE" id="PS50110"/>
    </source>
</evidence>
<dbReference type="InterPro" id="IPR036890">
    <property type="entry name" value="HATPase_C_sf"/>
</dbReference>
<feature type="domain" description="Histidine kinase" evidence="8">
    <location>
        <begin position="514"/>
        <end position="733"/>
    </location>
</feature>
<dbReference type="Pfam" id="PF00512">
    <property type="entry name" value="HisKA"/>
    <property type="match status" value="1"/>
</dbReference>